<evidence type="ECO:0000256" key="4">
    <source>
        <dbReference type="ARBA" id="ARBA00023136"/>
    </source>
</evidence>
<feature type="non-terminal residue" evidence="6">
    <location>
        <position position="1"/>
    </location>
</feature>
<dbReference type="EMBL" id="CAJPEV010000096">
    <property type="protein sequence ID" value="CAG0880492.1"/>
    <property type="molecule type" value="Genomic_DNA"/>
</dbReference>
<dbReference type="Pfam" id="PF01094">
    <property type="entry name" value="ANF_receptor"/>
    <property type="match status" value="1"/>
</dbReference>
<dbReference type="InterPro" id="IPR001828">
    <property type="entry name" value="ANF_lig-bd_rcpt"/>
</dbReference>
<evidence type="ECO:0000256" key="2">
    <source>
        <dbReference type="ARBA" id="ARBA00022692"/>
    </source>
</evidence>
<feature type="non-terminal residue" evidence="6">
    <location>
        <position position="184"/>
    </location>
</feature>
<evidence type="ECO:0000313" key="7">
    <source>
        <dbReference type="Proteomes" id="UP000677054"/>
    </source>
</evidence>
<dbReference type="GO" id="GO:0016020">
    <property type="term" value="C:membrane"/>
    <property type="evidence" value="ECO:0007669"/>
    <property type="project" value="UniProtKB-SubCell"/>
</dbReference>
<proteinExistence type="predicted"/>
<evidence type="ECO:0000259" key="5">
    <source>
        <dbReference type="Pfam" id="PF01094"/>
    </source>
</evidence>
<sequence length="184" mass="21097">CQRFASGVHALVGAVNPDSFDTIHSYSNTFQVPLITPWYPEKVWPPSFFLPSHRVISPSSGLMDYAVSIRPEYHRAIIDVILYYGWQEIIYIYDSHDGKFSSLHEFLKRTGKGNENRLSARASQYHDTVHSPRSGNNFTQTRSQEISFFPMYNFSPCEEHQPWIAISIEIEGIPSSQIHSISRS</sequence>
<keyword evidence="7" id="KW-1185">Reference proteome</keyword>
<evidence type="ECO:0000256" key="1">
    <source>
        <dbReference type="ARBA" id="ARBA00004370"/>
    </source>
</evidence>
<dbReference type="Gene3D" id="3.40.50.2300">
    <property type="match status" value="2"/>
</dbReference>
<accession>A0A7R8X1M1</accession>
<keyword evidence="2" id="KW-0812">Transmembrane</keyword>
<dbReference type="Proteomes" id="UP000677054">
    <property type="component" value="Unassembled WGS sequence"/>
</dbReference>
<name>A0A7R8X1M1_9CRUS</name>
<dbReference type="SUPFAM" id="SSF53822">
    <property type="entry name" value="Periplasmic binding protein-like I"/>
    <property type="match status" value="1"/>
</dbReference>
<keyword evidence="3" id="KW-1133">Transmembrane helix</keyword>
<evidence type="ECO:0000313" key="6">
    <source>
        <dbReference type="EMBL" id="CAD7241099.1"/>
    </source>
</evidence>
<keyword evidence="4" id="KW-0472">Membrane</keyword>
<reference evidence="6" key="1">
    <citation type="submission" date="2020-11" db="EMBL/GenBank/DDBJ databases">
        <authorList>
            <person name="Tran Van P."/>
        </authorList>
    </citation>
    <scope>NUCLEOTIDE SEQUENCE</scope>
</reference>
<organism evidence="6">
    <name type="scientific">Darwinula stevensoni</name>
    <dbReference type="NCBI Taxonomy" id="69355"/>
    <lineage>
        <taxon>Eukaryota</taxon>
        <taxon>Metazoa</taxon>
        <taxon>Ecdysozoa</taxon>
        <taxon>Arthropoda</taxon>
        <taxon>Crustacea</taxon>
        <taxon>Oligostraca</taxon>
        <taxon>Ostracoda</taxon>
        <taxon>Podocopa</taxon>
        <taxon>Podocopida</taxon>
        <taxon>Darwinulocopina</taxon>
        <taxon>Darwinuloidea</taxon>
        <taxon>Darwinulidae</taxon>
        <taxon>Darwinula</taxon>
    </lineage>
</organism>
<dbReference type="OrthoDB" id="5984008at2759"/>
<protein>
    <recommendedName>
        <fullName evidence="5">Receptor ligand binding region domain-containing protein</fullName>
    </recommendedName>
</protein>
<dbReference type="AlphaFoldDB" id="A0A7R8X1M1"/>
<dbReference type="EMBL" id="LR899613">
    <property type="protein sequence ID" value="CAD7241099.1"/>
    <property type="molecule type" value="Genomic_DNA"/>
</dbReference>
<feature type="domain" description="Receptor ligand binding region" evidence="5">
    <location>
        <begin position="1"/>
        <end position="111"/>
    </location>
</feature>
<comment type="subcellular location">
    <subcellularLocation>
        <location evidence="1">Membrane</location>
    </subcellularLocation>
</comment>
<evidence type="ECO:0000256" key="3">
    <source>
        <dbReference type="ARBA" id="ARBA00022989"/>
    </source>
</evidence>
<gene>
    <name evidence="6" type="ORF">DSTB1V02_LOCUS1101</name>
</gene>
<dbReference type="InterPro" id="IPR028082">
    <property type="entry name" value="Peripla_BP_I"/>
</dbReference>